<organism evidence="1 2">
    <name type="scientific">Callorhinchus milii</name>
    <name type="common">Ghost shark</name>
    <dbReference type="NCBI Taxonomy" id="7868"/>
    <lineage>
        <taxon>Eukaryota</taxon>
        <taxon>Metazoa</taxon>
        <taxon>Chordata</taxon>
        <taxon>Craniata</taxon>
        <taxon>Vertebrata</taxon>
        <taxon>Chondrichthyes</taxon>
        <taxon>Holocephali</taxon>
        <taxon>Chimaeriformes</taxon>
        <taxon>Callorhinchidae</taxon>
        <taxon>Callorhinchus</taxon>
    </lineage>
</organism>
<accession>A0A4W3HBM4</accession>
<reference evidence="1" key="5">
    <citation type="submission" date="2025-09" db="UniProtKB">
        <authorList>
            <consortium name="Ensembl"/>
        </authorList>
    </citation>
    <scope>IDENTIFICATION</scope>
</reference>
<reference evidence="2" key="1">
    <citation type="journal article" date="2006" name="Science">
        <title>Ancient noncoding elements conserved in the human genome.</title>
        <authorList>
            <person name="Venkatesh B."/>
            <person name="Kirkness E.F."/>
            <person name="Loh Y.H."/>
            <person name="Halpern A.L."/>
            <person name="Lee A.P."/>
            <person name="Johnson J."/>
            <person name="Dandona N."/>
            <person name="Viswanathan L.D."/>
            <person name="Tay A."/>
            <person name="Venter J.C."/>
            <person name="Strausberg R.L."/>
            <person name="Brenner S."/>
        </authorList>
    </citation>
    <scope>NUCLEOTIDE SEQUENCE [LARGE SCALE GENOMIC DNA]</scope>
</reference>
<dbReference type="AlphaFoldDB" id="A0A4W3HBM4"/>
<reference evidence="2" key="3">
    <citation type="journal article" date="2014" name="Nature">
        <title>Elephant shark genome provides unique insights into gnathostome evolution.</title>
        <authorList>
            <consortium name="International Elephant Shark Genome Sequencing Consortium"/>
            <person name="Venkatesh B."/>
            <person name="Lee A.P."/>
            <person name="Ravi V."/>
            <person name="Maurya A.K."/>
            <person name="Lian M.M."/>
            <person name="Swann J.B."/>
            <person name="Ohta Y."/>
            <person name="Flajnik M.F."/>
            <person name="Sutoh Y."/>
            <person name="Kasahara M."/>
            <person name="Hoon S."/>
            <person name="Gangu V."/>
            <person name="Roy S.W."/>
            <person name="Irimia M."/>
            <person name="Korzh V."/>
            <person name="Kondrychyn I."/>
            <person name="Lim Z.W."/>
            <person name="Tay B.H."/>
            <person name="Tohari S."/>
            <person name="Kong K.W."/>
            <person name="Ho S."/>
            <person name="Lorente-Galdos B."/>
            <person name="Quilez J."/>
            <person name="Marques-Bonet T."/>
            <person name="Raney B.J."/>
            <person name="Ingham P.W."/>
            <person name="Tay A."/>
            <person name="Hillier L.W."/>
            <person name="Minx P."/>
            <person name="Boehm T."/>
            <person name="Wilson R.K."/>
            <person name="Brenner S."/>
            <person name="Warren W.C."/>
        </authorList>
    </citation>
    <scope>NUCLEOTIDE SEQUENCE [LARGE SCALE GENOMIC DNA]</scope>
</reference>
<dbReference type="Proteomes" id="UP000314986">
    <property type="component" value="Unassembled WGS sequence"/>
</dbReference>
<evidence type="ECO:0000313" key="1">
    <source>
        <dbReference type="Ensembl" id="ENSCMIP00000012765.1"/>
    </source>
</evidence>
<keyword evidence="2" id="KW-1185">Reference proteome</keyword>
<dbReference type="GeneTree" id="ENSGT00970000196862"/>
<dbReference type="Ensembl" id="ENSCMIT00000013055.1">
    <property type="protein sequence ID" value="ENSCMIP00000012765.1"/>
    <property type="gene ID" value="ENSCMIG00000006478.1"/>
</dbReference>
<proteinExistence type="predicted"/>
<reference evidence="1" key="4">
    <citation type="submission" date="2025-08" db="UniProtKB">
        <authorList>
            <consortium name="Ensembl"/>
        </authorList>
    </citation>
    <scope>IDENTIFICATION</scope>
</reference>
<name>A0A4W3HBM4_CALMI</name>
<protein>
    <submittedName>
        <fullName evidence="1">Uncharacterized protein</fullName>
    </submittedName>
</protein>
<reference evidence="2" key="2">
    <citation type="journal article" date="2007" name="PLoS Biol.">
        <title>Survey sequencing and comparative analysis of the elephant shark (Callorhinchus milii) genome.</title>
        <authorList>
            <person name="Venkatesh B."/>
            <person name="Kirkness E.F."/>
            <person name="Loh Y.H."/>
            <person name="Halpern A.L."/>
            <person name="Lee A.P."/>
            <person name="Johnson J."/>
            <person name="Dandona N."/>
            <person name="Viswanathan L.D."/>
            <person name="Tay A."/>
            <person name="Venter J.C."/>
            <person name="Strausberg R.L."/>
            <person name="Brenner S."/>
        </authorList>
    </citation>
    <scope>NUCLEOTIDE SEQUENCE [LARGE SCALE GENOMIC DNA]</scope>
</reference>
<dbReference type="InParanoid" id="A0A4W3HBM4"/>
<evidence type="ECO:0000313" key="2">
    <source>
        <dbReference type="Proteomes" id="UP000314986"/>
    </source>
</evidence>
<sequence>MNYRGLAEPLLPMPSLVIVRSLCSQQDLTRVLDQLNLINHVEVKYSELSSAELEPWCLLQCWMWCWCLLVCSVRYVWQCVRFMGQCLYLGFHWLFSCCCGFRYSWMKQEARKCKPFLGCLWQKKLNVFHHSALQGRMNITDVYDSLYDYILTYMSWRVGRESIIFIVDNVQDGKTTQDNIKVEQPTLIQCCNKIFIFQNTDENGWNQLEEDRLNIFLQTYFKTVELTSVD</sequence>